<evidence type="ECO:0000313" key="2">
    <source>
        <dbReference type="RefSeq" id="XP_030983792.1"/>
    </source>
</evidence>
<dbReference type="KEGG" id="pgri:PgNI_03376"/>
<organism evidence="1 2">
    <name type="scientific">Pyricularia grisea</name>
    <name type="common">Crabgrass-specific blast fungus</name>
    <name type="synonym">Magnaporthe grisea</name>
    <dbReference type="NCBI Taxonomy" id="148305"/>
    <lineage>
        <taxon>Eukaryota</taxon>
        <taxon>Fungi</taxon>
        <taxon>Dikarya</taxon>
        <taxon>Ascomycota</taxon>
        <taxon>Pezizomycotina</taxon>
        <taxon>Sordariomycetes</taxon>
        <taxon>Sordariomycetidae</taxon>
        <taxon>Magnaporthales</taxon>
        <taxon>Pyriculariaceae</taxon>
        <taxon>Pyricularia</taxon>
    </lineage>
</organism>
<dbReference type="Proteomes" id="UP000515153">
    <property type="component" value="Unplaced"/>
</dbReference>
<dbReference type="AlphaFoldDB" id="A0A6P8B9C2"/>
<sequence>MRGGGGEAALAKYGPVKVLGSSDENDESRMMRLTSEGTGFERICICSHSADAGQAVSTRTWDFSELLGGSNAGGWELGVCRVCMDFSIAAFAKSPTGHGIRCASQESSEAHVDPRLLFRVQPA</sequence>
<accession>A0A6P8B9C2</accession>
<evidence type="ECO:0000313" key="1">
    <source>
        <dbReference type="Proteomes" id="UP000515153"/>
    </source>
</evidence>
<dbReference type="RefSeq" id="XP_030983792.1">
    <property type="nucleotide sequence ID" value="XM_031123431.1"/>
</dbReference>
<protein>
    <submittedName>
        <fullName evidence="2">Uncharacterized protein</fullName>
    </submittedName>
</protein>
<name>A0A6P8B9C2_PYRGI</name>
<reference evidence="2" key="3">
    <citation type="submission" date="2025-08" db="UniProtKB">
        <authorList>
            <consortium name="RefSeq"/>
        </authorList>
    </citation>
    <scope>IDENTIFICATION</scope>
    <source>
        <strain evidence="2">NI907</strain>
    </source>
</reference>
<reference evidence="2" key="2">
    <citation type="submission" date="2019-10" db="EMBL/GenBank/DDBJ databases">
        <authorList>
            <consortium name="NCBI Genome Project"/>
        </authorList>
    </citation>
    <scope>NUCLEOTIDE SEQUENCE</scope>
    <source>
        <strain evidence="2">NI907</strain>
    </source>
</reference>
<reference evidence="2" key="1">
    <citation type="journal article" date="2019" name="Mol. Biol. Evol.">
        <title>Blast fungal genomes show frequent chromosomal changes, gene gains and losses, and effector gene turnover.</title>
        <authorList>
            <person name="Gomez Luciano L.B."/>
            <person name="Jason Tsai I."/>
            <person name="Chuma I."/>
            <person name="Tosa Y."/>
            <person name="Chen Y.H."/>
            <person name="Li J.Y."/>
            <person name="Li M.Y."/>
            <person name="Jade Lu M.Y."/>
            <person name="Nakayashiki H."/>
            <person name="Li W.H."/>
        </authorList>
    </citation>
    <scope>NUCLEOTIDE SEQUENCE</scope>
    <source>
        <strain evidence="2">NI907</strain>
    </source>
</reference>
<proteinExistence type="predicted"/>
<keyword evidence="1" id="KW-1185">Reference proteome</keyword>
<gene>
    <name evidence="2" type="ORF">PgNI_03376</name>
</gene>
<dbReference type="GeneID" id="41958341"/>